<proteinExistence type="predicted"/>
<dbReference type="Proteomes" id="UP000663824">
    <property type="component" value="Unassembled WGS sequence"/>
</dbReference>
<reference evidence="1" key="1">
    <citation type="submission" date="2021-02" db="EMBL/GenBank/DDBJ databases">
        <authorList>
            <person name="Nowell W R."/>
        </authorList>
    </citation>
    <scope>NUCLEOTIDE SEQUENCE</scope>
</reference>
<name>A0A816YSJ6_9BILA</name>
<dbReference type="EMBL" id="CAJNRE010018546">
    <property type="protein sequence ID" value="CAF2168536.1"/>
    <property type="molecule type" value="Genomic_DNA"/>
</dbReference>
<organism evidence="1 2">
    <name type="scientific">Rotaria magnacalcarata</name>
    <dbReference type="NCBI Taxonomy" id="392030"/>
    <lineage>
        <taxon>Eukaryota</taxon>
        <taxon>Metazoa</taxon>
        <taxon>Spiralia</taxon>
        <taxon>Gnathifera</taxon>
        <taxon>Rotifera</taxon>
        <taxon>Eurotatoria</taxon>
        <taxon>Bdelloidea</taxon>
        <taxon>Philodinida</taxon>
        <taxon>Philodinidae</taxon>
        <taxon>Rotaria</taxon>
    </lineage>
</organism>
<evidence type="ECO:0000313" key="2">
    <source>
        <dbReference type="Proteomes" id="UP000663824"/>
    </source>
</evidence>
<accession>A0A816YSJ6</accession>
<gene>
    <name evidence="1" type="ORF">MBJ925_LOCUS33685</name>
</gene>
<comment type="caution">
    <text evidence="1">The sequence shown here is derived from an EMBL/GenBank/DDBJ whole genome shotgun (WGS) entry which is preliminary data.</text>
</comment>
<dbReference type="AlphaFoldDB" id="A0A816YSJ6"/>
<protein>
    <submittedName>
        <fullName evidence="1">Uncharacterized protein</fullName>
    </submittedName>
</protein>
<sequence length="447" mass="51890">MSLNLKVNIPQQNPISIKYDEIIRSKTGFNGVLKYSFNANDSERTNLTIDIDPKTGKKKFIVDLNRFTGERIGYETAFNFGTRELETTYYTLVTSWMMKYRFGKLSEITAKQKDLEVLRITTSRADFSGFKIRFLPANIELKLAFDSESNTLSLSETYPQQRSLDLLLILKQTIFHLVKHILNSEIMSQEPIFRIQLDSYILISVSQALGKIGSRNGLFGLETVKKSFRLQIGNAPLTVYNVQQWKTHLENIQLPESYSIRIVNDANGNSVQLATNKWNENRLISTISHSFDGGKTQTTDLKLDRNYAYQVVSIYFLHSLGYRNVQGVKQLQNSTRQFIREHLIKDLNETNLAEFIQLSQKRVRPIVEKDYAALIEIFTAWSKEPENSFLRKLTTRFGLLEFFTKYPTYTEASDRIFTILGERHVQREAFWRSHVEDILNNNRLKDL</sequence>
<evidence type="ECO:0000313" key="1">
    <source>
        <dbReference type="EMBL" id="CAF2168536.1"/>
    </source>
</evidence>